<dbReference type="GO" id="GO:0021626">
    <property type="term" value="P:central nervous system maturation"/>
    <property type="evidence" value="ECO:0007669"/>
    <property type="project" value="Ensembl"/>
</dbReference>
<feature type="transmembrane region" description="Helical" evidence="14">
    <location>
        <begin position="108"/>
        <end position="130"/>
    </location>
</feature>
<evidence type="ECO:0000256" key="13">
    <source>
        <dbReference type="RuleBase" id="RU000688"/>
    </source>
</evidence>
<dbReference type="GO" id="GO:0098883">
    <property type="term" value="P:synapse pruning"/>
    <property type="evidence" value="ECO:0007669"/>
    <property type="project" value="Ensembl"/>
</dbReference>
<dbReference type="GeneTree" id="ENSGT01110000267168"/>
<organism evidence="16 17">
    <name type="scientific">Podarcis muralis</name>
    <name type="common">Wall lizard</name>
    <name type="synonym">Lacerta muralis</name>
    <dbReference type="NCBI Taxonomy" id="64176"/>
    <lineage>
        <taxon>Eukaryota</taxon>
        <taxon>Metazoa</taxon>
        <taxon>Chordata</taxon>
        <taxon>Craniata</taxon>
        <taxon>Vertebrata</taxon>
        <taxon>Euteleostomi</taxon>
        <taxon>Lepidosauria</taxon>
        <taxon>Squamata</taxon>
        <taxon>Bifurcata</taxon>
        <taxon>Unidentata</taxon>
        <taxon>Episquamata</taxon>
        <taxon>Laterata</taxon>
        <taxon>Lacertibaenia</taxon>
        <taxon>Lacertidae</taxon>
        <taxon>Podarcis</taxon>
    </lineage>
</organism>
<evidence type="ECO:0000256" key="2">
    <source>
        <dbReference type="ARBA" id="ARBA00004651"/>
    </source>
</evidence>
<reference evidence="16 17" key="1">
    <citation type="journal article" date="2019" name="Proc. Natl. Acad. Sci. U.S.A.">
        <title>Regulatory changes in pterin and carotenoid genes underlie balanced color polymorphisms in the wall lizard.</title>
        <authorList>
            <person name="Andrade P."/>
            <person name="Pinho C."/>
            <person name="Perez I de Lanuza G."/>
            <person name="Afonso S."/>
            <person name="Brejcha J."/>
            <person name="Rubin C.J."/>
            <person name="Wallerman O."/>
            <person name="Pereira P."/>
            <person name="Sabatino S.J."/>
            <person name="Bellati A."/>
            <person name="Pellitteri-Rosa D."/>
            <person name="Bosakova Z."/>
            <person name="Bunikis I."/>
            <person name="Carretero M.A."/>
            <person name="Feiner N."/>
            <person name="Marsik P."/>
            <person name="Pauperio F."/>
            <person name="Salvi D."/>
            <person name="Soler L."/>
            <person name="While G.M."/>
            <person name="Uller T."/>
            <person name="Font E."/>
            <person name="Andersson L."/>
            <person name="Carneiro M."/>
        </authorList>
    </citation>
    <scope>NUCLEOTIDE SEQUENCE</scope>
</reference>
<dbReference type="PANTHER" id="PTHR10489">
    <property type="entry name" value="CELL ADHESION MOLECULE"/>
    <property type="match status" value="1"/>
</dbReference>
<dbReference type="OrthoDB" id="5981253at2759"/>
<dbReference type="GO" id="GO:0016495">
    <property type="term" value="F:C-X3-C chemokine receptor activity"/>
    <property type="evidence" value="ECO:0007669"/>
    <property type="project" value="Ensembl"/>
</dbReference>
<keyword evidence="6 14" id="KW-1133">Transmembrane helix</keyword>
<dbReference type="GO" id="GO:0007420">
    <property type="term" value="P:brain development"/>
    <property type="evidence" value="ECO:0007669"/>
    <property type="project" value="Ensembl"/>
</dbReference>
<dbReference type="GO" id="GO:0050901">
    <property type="term" value="P:leukocyte tethering or rolling"/>
    <property type="evidence" value="ECO:0007669"/>
    <property type="project" value="Ensembl"/>
</dbReference>
<dbReference type="GO" id="GO:0035176">
    <property type="term" value="P:social behavior"/>
    <property type="evidence" value="ECO:0007669"/>
    <property type="project" value="Ensembl"/>
</dbReference>
<dbReference type="GO" id="GO:0019957">
    <property type="term" value="F:C-C chemokine binding"/>
    <property type="evidence" value="ECO:0007669"/>
    <property type="project" value="TreeGrafter"/>
</dbReference>
<comment type="subcellular location">
    <subcellularLocation>
        <location evidence="2">Cell membrane</location>
        <topology evidence="2">Multi-pass membrane protein</topology>
    </subcellularLocation>
    <subcellularLocation>
        <location evidence="1">Early endosome</location>
    </subcellularLocation>
</comment>
<dbReference type="Ensembl" id="ENSPMRT00000024595.1">
    <property type="protein sequence ID" value="ENSPMRP00000023158.1"/>
    <property type="gene ID" value="ENSPMRG00000015041.1"/>
</dbReference>
<evidence type="ECO:0000256" key="4">
    <source>
        <dbReference type="ARBA" id="ARBA00022692"/>
    </source>
</evidence>
<dbReference type="InterPro" id="IPR017452">
    <property type="entry name" value="GPCR_Rhodpsn_7TM"/>
</dbReference>
<dbReference type="PRINTS" id="PR00657">
    <property type="entry name" value="CCCHEMOKINER"/>
</dbReference>
<dbReference type="GO" id="GO:0007200">
    <property type="term" value="P:phospholipase C-activating G protein-coupled receptor signaling pathway"/>
    <property type="evidence" value="ECO:0007669"/>
    <property type="project" value="Ensembl"/>
</dbReference>
<evidence type="ECO:0000256" key="9">
    <source>
        <dbReference type="ARBA" id="ARBA00023157"/>
    </source>
</evidence>
<feature type="transmembrane region" description="Helical" evidence="14">
    <location>
        <begin position="232"/>
        <end position="253"/>
    </location>
</feature>
<dbReference type="Pfam" id="PF00001">
    <property type="entry name" value="7tm_1"/>
    <property type="match status" value="1"/>
</dbReference>
<reference evidence="16" key="2">
    <citation type="submission" date="2025-08" db="UniProtKB">
        <authorList>
            <consortium name="Ensembl"/>
        </authorList>
    </citation>
    <scope>IDENTIFICATION</scope>
</reference>
<evidence type="ECO:0000256" key="7">
    <source>
        <dbReference type="ARBA" id="ARBA00023040"/>
    </source>
</evidence>
<feature type="transmembrane region" description="Helical" evidence="14">
    <location>
        <begin position="151"/>
        <end position="172"/>
    </location>
</feature>
<dbReference type="PROSITE" id="PS50262">
    <property type="entry name" value="G_PROTEIN_RECEP_F1_2"/>
    <property type="match status" value="1"/>
</dbReference>
<dbReference type="GO" id="GO:0061760">
    <property type="term" value="P:antifungal innate immune response"/>
    <property type="evidence" value="ECO:0007669"/>
    <property type="project" value="Ensembl"/>
</dbReference>
<dbReference type="Proteomes" id="UP000472272">
    <property type="component" value="Chromosome 12"/>
</dbReference>
<sequence>MAEDHLEVVTEYLYEEQAIMCEKTDIQAFGKVFLPILYALVFTVGLVGNGLVVLTIVQGGRQKSVTDIFLLNLAICDLLFVISLPFWASYIVKGWTLGNISCRIVSSFYSVGLYGGMFFITVISIDRYFAIVRATCIMKARTIRHGSLTSLAVWTLAILFAAPHFVFIRNIGRECTSLYPEHLEEIWPIFTYIEYNVIGFLLPLCIMSFCYLMIVKTLMSCKNHRKRRAMKLILLVVVVFFLFWTPYHISLFLQILRLSDFFQSCSSRRLLDYTMQITESLAFSHCCLNPIIYAFAGEKFRKKLSHLALRCVSFFFFCAPCDRAPVPVPEVTITSNHTQNTSDQDGSILL</sequence>
<dbReference type="FunFam" id="1.20.1070.10:FF:000026">
    <property type="entry name" value="C-C chemokine receptor type 5"/>
    <property type="match status" value="1"/>
</dbReference>
<dbReference type="GO" id="GO:0031737">
    <property type="term" value="F:CX3C chemokine receptor binding"/>
    <property type="evidence" value="ECO:0007669"/>
    <property type="project" value="Ensembl"/>
</dbReference>
<dbReference type="GO" id="GO:0090026">
    <property type="term" value="P:positive regulation of monocyte chemotaxis"/>
    <property type="evidence" value="ECO:0007669"/>
    <property type="project" value="Ensembl"/>
</dbReference>
<accession>A0A670JEZ2</accession>
<dbReference type="SUPFAM" id="SSF81321">
    <property type="entry name" value="Family A G protein-coupled receptor-like"/>
    <property type="match status" value="1"/>
</dbReference>
<dbReference type="GO" id="GO:0060074">
    <property type="term" value="P:synapse maturation"/>
    <property type="evidence" value="ECO:0007669"/>
    <property type="project" value="Ensembl"/>
</dbReference>
<protein>
    <submittedName>
        <fullName evidence="16">C-X3-C motif chemokine receptor 1</fullName>
    </submittedName>
</protein>
<feature type="transmembrane region" description="Helical" evidence="14">
    <location>
        <begin position="69"/>
        <end position="88"/>
    </location>
</feature>
<dbReference type="GO" id="GO:0032680">
    <property type="term" value="P:regulation of tumor necrosis factor production"/>
    <property type="evidence" value="ECO:0007669"/>
    <property type="project" value="Ensembl"/>
</dbReference>
<keyword evidence="8 14" id="KW-0472">Membrane</keyword>
<dbReference type="GO" id="GO:0019960">
    <property type="term" value="F:C-X3-C chemokine binding"/>
    <property type="evidence" value="ECO:0007669"/>
    <property type="project" value="Ensembl"/>
</dbReference>
<dbReference type="GO" id="GO:0007204">
    <property type="term" value="P:positive regulation of cytosolic calcium ion concentration"/>
    <property type="evidence" value="ECO:0007669"/>
    <property type="project" value="TreeGrafter"/>
</dbReference>
<evidence type="ECO:0000256" key="6">
    <source>
        <dbReference type="ARBA" id="ARBA00022989"/>
    </source>
</evidence>
<dbReference type="GO" id="GO:0009897">
    <property type="term" value="C:external side of plasma membrane"/>
    <property type="evidence" value="ECO:0007669"/>
    <property type="project" value="TreeGrafter"/>
</dbReference>
<feature type="transmembrane region" description="Helical" evidence="14">
    <location>
        <begin position="36"/>
        <end position="57"/>
    </location>
</feature>
<dbReference type="GO" id="GO:0002282">
    <property type="term" value="P:microglial cell activation involved in immune response"/>
    <property type="evidence" value="ECO:0007669"/>
    <property type="project" value="Ensembl"/>
</dbReference>
<keyword evidence="12 13" id="KW-0807">Transducer</keyword>
<keyword evidence="7 13" id="KW-0297">G-protein coupled receptor</keyword>
<dbReference type="AlphaFoldDB" id="A0A670JEZ2"/>
<dbReference type="PRINTS" id="PR00237">
    <property type="entry name" value="GPCRRHODOPSN"/>
</dbReference>
<evidence type="ECO:0000256" key="3">
    <source>
        <dbReference type="ARBA" id="ARBA00022475"/>
    </source>
</evidence>
<evidence type="ECO:0000313" key="17">
    <source>
        <dbReference type="Proteomes" id="UP000472272"/>
    </source>
</evidence>
<keyword evidence="3" id="KW-1003">Cell membrane</keyword>
<evidence type="ECO:0000259" key="15">
    <source>
        <dbReference type="PROSITE" id="PS50262"/>
    </source>
</evidence>
<dbReference type="GO" id="GO:0048874">
    <property type="term" value="P:host-mediated modulation of intestinal microbiota composition"/>
    <property type="evidence" value="ECO:0007669"/>
    <property type="project" value="Ensembl"/>
</dbReference>
<dbReference type="OMA" id="TDIQEFG"/>
<dbReference type="GO" id="GO:0150090">
    <property type="term" value="P:multiple spine synapse organization, single dendrite"/>
    <property type="evidence" value="ECO:0007669"/>
    <property type="project" value="Ensembl"/>
</dbReference>
<name>A0A670JEZ2_PODMU</name>
<evidence type="ECO:0000256" key="8">
    <source>
        <dbReference type="ARBA" id="ARBA00023136"/>
    </source>
</evidence>
<dbReference type="GO" id="GO:0045428">
    <property type="term" value="P:regulation of nitric oxide biosynthetic process"/>
    <property type="evidence" value="ECO:0007669"/>
    <property type="project" value="Ensembl"/>
</dbReference>
<dbReference type="GO" id="GO:0016525">
    <property type="term" value="P:negative regulation of angiogenesis"/>
    <property type="evidence" value="ECO:0007669"/>
    <property type="project" value="Ensembl"/>
</dbReference>
<keyword evidence="17" id="KW-1185">Reference proteome</keyword>
<dbReference type="GO" id="GO:1904150">
    <property type="term" value="P:negative regulation of microglial cell mediated cytotoxicity"/>
    <property type="evidence" value="ECO:0007669"/>
    <property type="project" value="Ensembl"/>
</dbReference>
<evidence type="ECO:0000256" key="1">
    <source>
        <dbReference type="ARBA" id="ARBA00004412"/>
    </source>
</evidence>
<evidence type="ECO:0000256" key="14">
    <source>
        <dbReference type="SAM" id="Phobius"/>
    </source>
</evidence>
<keyword evidence="11" id="KW-0325">Glycoprotein</keyword>
<dbReference type="PROSITE" id="PS00237">
    <property type="entry name" value="G_PROTEIN_RECEP_F1_1"/>
    <property type="match status" value="1"/>
</dbReference>
<dbReference type="GO" id="GO:0016493">
    <property type="term" value="F:C-C chemokine receptor activity"/>
    <property type="evidence" value="ECO:0007669"/>
    <property type="project" value="TreeGrafter"/>
</dbReference>
<feature type="domain" description="G-protein coupled receptors family 1 profile" evidence="15">
    <location>
        <begin position="48"/>
        <end position="293"/>
    </location>
</feature>
<keyword evidence="4 13" id="KW-0812">Transmembrane</keyword>
<dbReference type="InterPro" id="IPR000276">
    <property type="entry name" value="GPCR_Rhodpsn"/>
</dbReference>
<dbReference type="GO" id="GO:0019722">
    <property type="term" value="P:calcium-mediated signaling"/>
    <property type="evidence" value="ECO:0007669"/>
    <property type="project" value="TreeGrafter"/>
</dbReference>
<proteinExistence type="inferred from homology"/>
<gene>
    <name evidence="16" type="primary">CX3CR1</name>
</gene>
<evidence type="ECO:0000256" key="5">
    <source>
        <dbReference type="ARBA" id="ARBA00022753"/>
    </source>
</evidence>
<keyword evidence="9" id="KW-1015">Disulfide bond</keyword>
<evidence type="ECO:0000256" key="10">
    <source>
        <dbReference type="ARBA" id="ARBA00023170"/>
    </source>
</evidence>
<dbReference type="GO" id="GO:0030595">
    <property type="term" value="P:leukocyte chemotaxis"/>
    <property type="evidence" value="ECO:0007669"/>
    <property type="project" value="Ensembl"/>
</dbReference>
<dbReference type="InterPro" id="IPR001277">
    <property type="entry name" value="CXCR4/ACKR2"/>
</dbReference>
<keyword evidence="5" id="KW-0967">Endosome</keyword>
<reference evidence="16" key="3">
    <citation type="submission" date="2025-09" db="UniProtKB">
        <authorList>
            <consortium name="Ensembl"/>
        </authorList>
    </citation>
    <scope>IDENTIFICATION</scope>
</reference>
<dbReference type="GO" id="GO:0050769">
    <property type="term" value="P:positive regulation of neurogenesis"/>
    <property type="evidence" value="ECO:0007669"/>
    <property type="project" value="Ensembl"/>
</dbReference>
<dbReference type="GO" id="GO:0002250">
    <property type="term" value="P:adaptive immune response"/>
    <property type="evidence" value="ECO:0007669"/>
    <property type="project" value="Ensembl"/>
</dbReference>
<dbReference type="GO" id="GO:0005769">
    <property type="term" value="C:early endosome"/>
    <property type="evidence" value="ECO:0007669"/>
    <property type="project" value="UniProtKB-SubCell"/>
</dbReference>
<comment type="similarity">
    <text evidence="13">Belongs to the G-protein coupled receptor 1 family.</text>
</comment>
<evidence type="ECO:0000313" key="16">
    <source>
        <dbReference type="Ensembl" id="ENSPMRP00000023158.1"/>
    </source>
</evidence>
<dbReference type="PANTHER" id="PTHR10489:SF955">
    <property type="entry name" value="CX3C CHEMOKINE RECEPTOR 1"/>
    <property type="match status" value="1"/>
</dbReference>
<dbReference type="InterPro" id="IPR050119">
    <property type="entry name" value="CCR1-9-like"/>
</dbReference>
<feature type="transmembrane region" description="Helical" evidence="14">
    <location>
        <begin position="192"/>
        <end position="212"/>
    </location>
</feature>
<keyword evidence="10 13" id="KW-0675">Receptor</keyword>
<dbReference type="GO" id="GO:0071222">
    <property type="term" value="P:cellular response to lipopolysaccharide"/>
    <property type="evidence" value="ECO:0007669"/>
    <property type="project" value="Ensembl"/>
</dbReference>
<dbReference type="PRINTS" id="PR00645">
    <property type="entry name" value="CXCCHMKINER4"/>
</dbReference>
<evidence type="ECO:0000256" key="11">
    <source>
        <dbReference type="ARBA" id="ARBA00023180"/>
    </source>
</evidence>
<dbReference type="GO" id="GO:0050804">
    <property type="term" value="P:modulation of chemical synaptic transmission"/>
    <property type="evidence" value="ECO:0007669"/>
    <property type="project" value="Ensembl"/>
</dbReference>
<dbReference type="InterPro" id="IPR000355">
    <property type="entry name" value="Chemokine_rcpt"/>
</dbReference>
<evidence type="ECO:0000256" key="12">
    <source>
        <dbReference type="ARBA" id="ARBA00023224"/>
    </source>
</evidence>
<dbReference type="Gene3D" id="1.20.1070.10">
    <property type="entry name" value="Rhodopsin 7-helix transmembrane proteins"/>
    <property type="match status" value="1"/>
</dbReference>